<keyword evidence="1" id="KW-0812">Transmembrane</keyword>
<evidence type="ECO:0000313" key="3">
    <source>
        <dbReference type="Proteomes" id="UP000185003"/>
    </source>
</evidence>
<keyword evidence="1" id="KW-1133">Transmembrane helix</keyword>
<sequence>MFPVTIVIIALHIIIAIRLVFFNRQEVKNTETEPTLLQIFLAGISITLLSLGKGWVSILIAAIVWAILKFYKRKKISSSE</sequence>
<name>A0A1N6K9L7_9BACT</name>
<protein>
    <submittedName>
        <fullName evidence="2">Uncharacterized protein</fullName>
    </submittedName>
</protein>
<dbReference type="RefSeq" id="WP_074242577.1">
    <property type="nucleotide sequence ID" value="NZ_FSRA01000002.1"/>
</dbReference>
<gene>
    <name evidence="2" type="ORF">SAMN04488055_5337</name>
</gene>
<dbReference type="EMBL" id="FSRA01000002">
    <property type="protein sequence ID" value="SIO53016.1"/>
    <property type="molecule type" value="Genomic_DNA"/>
</dbReference>
<dbReference type="STRING" id="536979.SAMN04488055_5337"/>
<keyword evidence="3" id="KW-1185">Reference proteome</keyword>
<feature type="transmembrane region" description="Helical" evidence="1">
    <location>
        <begin position="40"/>
        <end position="68"/>
    </location>
</feature>
<dbReference type="Proteomes" id="UP000185003">
    <property type="component" value="Unassembled WGS sequence"/>
</dbReference>
<proteinExistence type="predicted"/>
<evidence type="ECO:0000256" key="1">
    <source>
        <dbReference type="SAM" id="Phobius"/>
    </source>
</evidence>
<dbReference type="AlphaFoldDB" id="A0A1N6K9L7"/>
<organism evidence="2 3">
    <name type="scientific">Chitinophaga niabensis</name>
    <dbReference type="NCBI Taxonomy" id="536979"/>
    <lineage>
        <taxon>Bacteria</taxon>
        <taxon>Pseudomonadati</taxon>
        <taxon>Bacteroidota</taxon>
        <taxon>Chitinophagia</taxon>
        <taxon>Chitinophagales</taxon>
        <taxon>Chitinophagaceae</taxon>
        <taxon>Chitinophaga</taxon>
    </lineage>
</organism>
<keyword evidence="1" id="KW-0472">Membrane</keyword>
<reference evidence="2 3" key="1">
    <citation type="submission" date="2016-11" db="EMBL/GenBank/DDBJ databases">
        <authorList>
            <person name="Jaros S."/>
            <person name="Januszkiewicz K."/>
            <person name="Wedrychowicz H."/>
        </authorList>
    </citation>
    <scope>NUCLEOTIDE SEQUENCE [LARGE SCALE GENOMIC DNA]</scope>
    <source>
        <strain evidence="2 3">DSM 24787</strain>
    </source>
</reference>
<evidence type="ECO:0000313" key="2">
    <source>
        <dbReference type="EMBL" id="SIO53016.1"/>
    </source>
</evidence>
<accession>A0A1N6K9L7</accession>